<feature type="region of interest" description="Disordered" evidence="7">
    <location>
        <begin position="1"/>
        <end position="102"/>
    </location>
</feature>
<organism evidence="9 10">
    <name type="scientific">Streptomyces sulfonofaciens</name>
    <dbReference type="NCBI Taxonomy" id="68272"/>
    <lineage>
        <taxon>Bacteria</taxon>
        <taxon>Bacillati</taxon>
        <taxon>Actinomycetota</taxon>
        <taxon>Actinomycetes</taxon>
        <taxon>Kitasatosporales</taxon>
        <taxon>Streptomycetaceae</taxon>
        <taxon>Streptomyces</taxon>
    </lineage>
</organism>
<keyword evidence="4" id="KW-0808">Transferase</keyword>
<evidence type="ECO:0000259" key="8">
    <source>
        <dbReference type="Pfam" id="PF02518"/>
    </source>
</evidence>
<evidence type="ECO:0000256" key="5">
    <source>
        <dbReference type="ARBA" id="ARBA00022777"/>
    </source>
</evidence>
<comment type="caution">
    <text evidence="9">The sequence shown here is derived from an EMBL/GenBank/DDBJ whole genome shotgun (WGS) entry which is preliminary data.</text>
</comment>
<dbReference type="Pfam" id="PF02518">
    <property type="entry name" value="HATPase_c"/>
    <property type="match status" value="1"/>
</dbReference>
<dbReference type="GO" id="GO:0005886">
    <property type="term" value="C:plasma membrane"/>
    <property type="evidence" value="ECO:0007669"/>
    <property type="project" value="TreeGrafter"/>
</dbReference>
<dbReference type="Proteomes" id="UP000603708">
    <property type="component" value="Unassembled WGS sequence"/>
</dbReference>
<feature type="region of interest" description="Disordered" evidence="7">
    <location>
        <begin position="459"/>
        <end position="540"/>
    </location>
</feature>
<evidence type="ECO:0000313" key="9">
    <source>
        <dbReference type="EMBL" id="GHH76926.1"/>
    </source>
</evidence>
<feature type="domain" description="Histidine kinase/HSP90-like ATPase" evidence="8">
    <location>
        <begin position="340"/>
        <end position="448"/>
    </location>
</feature>
<accession>A0A919G2X0</accession>
<evidence type="ECO:0000256" key="7">
    <source>
        <dbReference type="SAM" id="MobiDB-lite"/>
    </source>
</evidence>
<dbReference type="PANTHER" id="PTHR45436:SF5">
    <property type="entry name" value="SENSOR HISTIDINE KINASE TRCS"/>
    <property type="match status" value="1"/>
</dbReference>
<dbReference type="CDD" id="cd00075">
    <property type="entry name" value="HATPase"/>
    <property type="match status" value="1"/>
</dbReference>
<evidence type="ECO:0000313" key="10">
    <source>
        <dbReference type="Proteomes" id="UP000603708"/>
    </source>
</evidence>
<reference evidence="9" key="1">
    <citation type="journal article" date="2014" name="Int. J. Syst. Evol. Microbiol.">
        <title>Complete genome sequence of Corynebacterium casei LMG S-19264T (=DSM 44701T), isolated from a smear-ripened cheese.</title>
        <authorList>
            <consortium name="US DOE Joint Genome Institute (JGI-PGF)"/>
            <person name="Walter F."/>
            <person name="Albersmeier A."/>
            <person name="Kalinowski J."/>
            <person name="Ruckert C."/>
        </authorList>
    </citation>
    <scope>NUCLEOTIDE SEQUENCE</scope>
    <source>
        <strain evidence="9">JCM 5069</strain>
    </source>
</reference>
<dbReference type="InterPro" id="IPR036890">
    <property type="entry name" value="HATPase_C_sf"/>
</dbReference>
<sequence>MSTVATPDDVPPRARPPACRADPPPGSGPGSPTVPARPARGPAGPRRPPGPCPPGAAHTRGGERVPRPVRPAPRTAHRPPLRIPRRRGAHRAPPTSPRRREDLMAPLIQDVLLWAPTGGLVAVGAVALRYGRKAARRGAVLTALRARTAEVERRAAEAERQIAARDEEAAHLAESRLPALVYALQDGTGDLSSAGDLLHRELAGTATGKAYLAVLEQVDSLTAAAIERADAASRAAVQAVTRSVQALVYEQQAAITRLLDTEHDEQVLELVQPIDHTGNQLARRLQILGVLTDMWPGRQRDDVPLLDAVRGGVSRIRDFQRIKVPGESAHWVVGRFVEPVVLAVAELLDNAARHSAPTTPVEVSFLEAHQGVSIEIHDAGPGMAPEARELAARRLAGKDPVRFTELRVPPSFGHLGVGRLAAKYGFRVSVDEEHSVHGGVRAVLHLPRALLTSPPAAEVPEPAAARPAVPPPSAAAPSADRPEEAYPVAEDGLPIRRRSGTRKPPPTRPASVPPSPGSGQSLAAFVRATKSARTSDEETS</sequence>
<dbReference type="Gene3D" id="3.30.565.10">
    <property type="entry name" value="Histidine kinase-like ATPase, C-terminal domain"/>
    <property type="match status" value="1"/>
</dbReference>
<evidence type="ECO:0000256" key="2">
    <source>
        <dbReference type="ARBA" id="ARBA00012438"/>
    </source>
</evidence>
<proteinExistence type="predicted"/>
<feature type="compositionally biased region" description="Pro residues" evidence="7">
    <location>
        <begin position="45"/>
        <end position="54"/>
    </location>
</feature>
<dbReference type="EC" id="2.7.13.3" evidence="2"/>
<evidence type="ECO:0000256" key="1">
    <source>
        <dbReference type="ARBA" id="ARBA00000085"/>
    </source>
</evidence>
<reference evidence="9" key="2">
    <citation type="submission" date="2020-09" db="EMBL/GenBank/DDBJ databases">
        <authorList>
            <person name="Sun Q."/>
            <person name="Ohkuma M."/>
        </authorList>
    </citation>
    <scope>NUCLEOTIDE SEQUENCE</scope>
    <source>
        <strain evidence="9">JCM 5069</strain>
    </source>
</reference>
<gene>
    <name evidence="9" type="ORF">GCM10018793_23940</name>
</gene>
<evidence type="ECO:0000256" key="4">
    <source>
        <dbReference type="ARBA" id="ARBA00022679"/>
    </source>
</evidence>
<dbReference type="AlphaFoldDB" id="A0A919G2X0"/>
<name>A0A919G2X0_9ACTN</name>
<keyword evidence="5" id="KW-0418">Kinase</keyword>
<dbReference type="GO" id="GO:0004673">
    <property type="term" value="F:protein histidine kinase activity"/>
    <property type="evidence" value="ECO:0007669"/>
    <property type="project" value="UniProtKB-EC"/>
</dbReference>
<keyword evidence="10" id="KW-1185">Reference proteome</keyword>
<feature type="coiled-coil region" evidence="6">
    <location>
        <begin position="141"/>
        <end position="168"/>
    </location>
</feature>
<keyword evidence="6" id="KW-0175">Coiled coil</keyword>
<comment type="catalytic activity">
    <reaction evidence="1">
        <text>ATP + protein L-histidine = ADP + protein N-phospho-L-histidine.</text>
        <dbReference type="EC" id="2.7.13.3"/>
    </reaction>
</comment>
<protein>
    <recommendedName>
        <fullName evidence="2">histidine kinase</fullName>
        <ecNumber evidence="2">2.7.13.3</ecNumber>
    </recommendedName>
</protein>
<dbReference type="SUPFAM" id="SSF55874">
    <property type="entry name" value="ATPase domain of HSP90 chaperone/DNA topoisomerase II/histidine kinase"/>
    <property type="match status" value="1"/>
</dbReference>
<feature type="compositionally biased region" description="Pro residues" evidence="7">
    <location>
        <begin position="503"/>
        <end position="516"/>
    </location>
</feature>
<dbReference type="GO" id="GO:0000160">
    <property type="term" value="P:phosphorelay signal transduction system"/>
    <property type="evidence" value="ECO:0007669"/>
    <property type="project" value="TreeGrafter"/>
</dbReference>
<evidence type="ECO:0000256" key="3">
    <source>
        <dbReference type="ARBA" id="ARBA00022553"/>
    </source>
</evidence>
<evidence type="ECO:0000256" key="6">
    <source>
        <dbReference type="SAM" id="Coils"/>
    </source>
</evidence>
<feature type="compositionally biased region" description="Basic residues" evidence="7">
    <location>
        <begin position="75"/>
        <end position="90"/>
    </location>
</feature>
<dbReference type="InterPro" id="IPR050428">
    <property type="entry name" value="TCS_sensor_his_kinase"/>
</dbReference>
<dbReference type="InterPro" id="IPR003594">
    <property type="entry name" value="HATPase_dom"/>
</dbReference>
<dbReference type="PANTHER" id="PTHR45436">
    <property type="entry name" value="SENSOR HISTIDINE KINASE YKOH"/>
    <property type="match status" value="1"/>
</dbReference>
<keyword evidence="3" id="KW-0597">Phosphoprotein</keyword>
<dbReference type="EMBL" id="BNCD01000005">
    <property type="protein sequence ID" value="GHH76926.1"/>
    <property type="molecule type" value="Genomic_DNA"/>
</dbReference>